<dbReference type="PANTHER" id="PTHR39181">
    <property type="entry name" value="TYROSINE-PROTEIN PHOSPHATASE YWQE"/>
    <property type="match status" value="1"/>
</dbReference>
<comment type="catalytic activity">
    <reaction evidence="5">
        <text>O-phospho-L-tyrosyl-[protein] + H2O = L-tyrosyl-[protein] + phosphate</text>
        <dbReference type="Rhea" id="RHEA:10684"/>
        <dbReference type="Rhea" id="RHEA-COMP:10136"/>
        <dbReference type="Rhea" id="RHEA-COMP:20101"/>
        <dbReference type="ChEBI" id="CHEBI:15377"/>
        <dbReference type="ChEBI" id="CHEBI:43474"/>
        <dbReference type="ChEBI" id="CHEBI:46858"/>
        <dbReference type="ChEBI" id="CHEBI:61978"/>
        <dbReference type="EC" id="3.1.3.48"/>
    </reaction>
</comment>
<evidence type="ECO:0000313" key="6">
    <source>
        <dbReference type="EMBL" id="MDI9242504.1"/>
    </source>
</evidence>
<dbReference type="GO" id="GO:0004725">
    <property type="term" value="F:protein tyrosine phosphatase activity"/>
    <property type="evidence" value="ECO:0007669"/>
    <property type="project" value="UniProtKB-EC"/>
</dbReference>
<dbReference type="Pfam" id="PF19567">
    <property type="entry name" value="CpsB_CapC"/>
    <property type="match status" value="1"/>
</dbReference>
<protein>
    <recommendedName>
        <fullName evidence="2">protein-tyrosine-phosphatase</fullName>
        <ecNumber evidence="2">3.1.3.48</ecNumber>
    </recommendedName>
</protein>
<dbReference type="SUPFAM" id="SSF89550">
    <property type="entry name" value="PHP domain-like"/>
    <property type="match status" value="1"/>
</dbReference>
<proteinExistence type="inferred from homology"/>
<dbReference type="EC" id="3.1.3.48" evidence="2"/>
<dbReference type="InterPro" id="IPR016667">
    <property type="entry name" value="Caps_polysacc_synth_CpsB/CapC"/>
</dbReference>
<evidence type="ECO:0000256" key="3">
    <source>
        <dbReference type="ARBA" id="ARBA00022801"/>
    </source>
</evidence>
<dbReference type="Gene3D" id="3.20.20.140">
    <property type="entry name" value="Metal-dependent hydrolases"/>
    <property type="match status" value="1"/>
</dbReference>
<keyword evidence="4" id="KW-0904">Protein phosphatase</keyword>
<evidence type="ECO:0000256" key="2">
    <source>
        <dbReference type="ARBA" id="ARBA00013064"/>
    </source>
</evidence>
<accession>A0AAP4BA47</accession>
<keyword evidence="7" id="KW-1185">Reference proteome</keyword>
<sequence length="250" mass="28695">MGYVKMYYSDLHIHALYGVDDGAKTEAEMQEIVDASYADGIRTLCVTPHFHPGYFRDNGNQAEAAYQRLEAYIQQKYPDMELYRGNELRYSRDCVSWLNSGRCHTLNGTQYVLVDFSEAAEAQRISSALEHLLSAGYRPVLAHVERYRALWGHKSLIHSFREKGVLLQVDAQSVLGGFGYLTQRQSRYLLENELADLICSDSHDVRQRPPELSQCFQLVRKKYGLDYANALFCDNGKRLLHEDALQEELD</sequence>
<dbReference type="GO" id="GO:0030145">
    <property type="term" value="F:manganese ion binding"/>
    <property type="evidence" value="ECO:0007669"/>
    <property type="project" value="InterPro"/>
</dbReference>
<dbReference type="Proteomes" id="UP001300383">
    <property type="component" value="Unassembled WGS sequence"/>
</dbReference>
<dbReference type="PIRSF" id="PIRSF016557">
    <property type="entry name" value="Caps_synth_CpsB"/>
    <property type="match status" value="1"/>
</dbReference>
<gene>
    <name evidence="6" type="ORF">QJ036_08480</name>
</gene>
<dbReference type="AlphaFoldDB" id="A0AAP4BA47"/>
<comment type="similarity">
    <text evidence="1">Belongs to the metallo-dependent hydrolases superfamily. CpsB/CapC family.</text>
</comment>
<reference evidence="6 7" key="1">
    <citation type="submission" date="2023-05" db="EMBL/GenBank/DDBJ databases">
        <title>[ruminococcus] sp. nov., isolated from a pig farm feces dump.</title>
        <authorList>
            <person name="Chang Y.-H."/>
        </authorList>
    </citation>
    <scope>NUCLEOTIDE SEQUENCE [LARGE SCALE GENOMIC DNA]</scope>
    <source>
        <strain evidence="6 7">YH-rum2234</strain>
    </source>
</reference>
<dbReference type="EMBL" id="JASGBQ010000013">
    <property type="protein sequence ID" value="MDI9242504.1"/>
    <property type="molecule type" value="Genomic_DNA"/>
</dbReference>
<evidence type="ECO:0000313" key="7">
    <source>
        <dbReference type="Proteomes" id="UP001300383"/>
    </source>
</evidence>
<comment type="caution">
    <text evidence="6">The sequence shown here is derived from an EMBL/GenBank/DDBJ whole genome shotgun (WGS) entry which is preliminary data.</text>
</comment>
<evidence type="ECO:0000256" key="4">
    <source>
        <dbReference type="ARBA" id="ARBA00022912"/>
    </source>
</evidence>
<evidence type="ECO:0000256" key="5">
    <source>
        <dbReference type="ARBA" id="ARBA00051722"/>
    </source>
</evidence>
<evidence type="ECO:0000256" key="1">
    <source>
        <dbReference type="ARBA" id="ARBA00005750"/>
    </source>
</evidence>
<keyword evidence="3" id="KW-0378">Hydrolase</keyword>
<dbReference type="InterPro" id="IPR016195">
    <property type="entry name" value="Pol/histidinol_Pase-like"/>
</dbReference>
<name>A0AAP4BA47_9FIRM</name>
<dbReference type="PANTHER" id="PTHR39181:SF1">
    <property type="entry name" value="TYROSINE-PROTEIN PHOSPHATASE YWQE"/>
    <property type="match status" value="1"/>
</dbReference>
<organism evidence="6 7">
    <name type="scientific">Fusibacillus kribbianus</name>
    <dbReference type="NCBI Taxonomy" id="3044208"/>
    <lineage>
        <taxon>Bacteria</taxon>
        <taxon>Bacillati</taxon>
        <taxon>Bacillota</taxon>
        <taxon>Clostridia</taxon>
        <taxon>Lachnospirales</taxon>
        <taxon>Lachnospiraceae</taxon>
        <taxon>Fusibacillus</taxon>
    </lineage>
</organism>